<keyword evidence="4" id="KW-1185">Reference proteome</keyword>
<dbReference type="PROSITE" id="PS51549">
    <property type="entry name" value="DM13"/>
    <property type="match status" value="1"/>
</dbReference>
<evidence type="ECO:0000313" key="4">
    <source>
        <dbReference type="Proteomes" id="UP000295375"/>
    </source>
</evidence>
<proteinExistence type="predicted"/>
<dbReference type="RefSeq" id="WP_133591482.1">
    <property type="nucleotide sequence ID" value="NZ_CP037953.1"/>
</dbReference>
<dbReference type="Pfam" id="PF10517">
    <property type="entry name" value="DM13"/>
    <property type="match status" value="1"/>
</dbReference>
<evidence type="ECO:0000313" key="3">
    <source>
        <dbReference type="EMBL" id="TDQ46766.1"/>
    </source>
</evidence>
<organism evidence="3 4">
    <name type="scientific">Permianibacter aggregans</name>
    <dbReference type="NCBI Taxonomy" id="1510150"/>
    <lineage>
        <taxon>Bacteria</taxon>
        <taxon>Pseudomonadati</taxon>
        <taxon>Pseudomonadota</taxon>
        <taxon>Gammaproteobacteria</taxon>
        <taxon>Pseudomonadales</taxon>
        <taxon>Pseudomonadaceae</taxon>
        <taxon>Permianibacter</taxon>
    </lineage>
</organism>
<evidence type="ECO:0000259" key="2">
    <source>
        <dbReference type="PROSITE" id="PS51549"/>
    </source>
</evidence>
<dbReference type="OrthoDB" id="6106486at2"/>
<dbReference type="Proteomes" id="UP000295375">
    <property type="component" value="Unassembled WGS sequence"/>
</dbReference>
<protein>
    <submittedName>
        <fullName evidence="3">Electron transfer DM13</fullName>
    </submittedName>
</protein>
<name>A0A4R6UKT9_9GAMM</name>
<dbReference type="AlphaFoldDB" id="A0A4R6UKT9"/>
<reference evidence="3 4" key="1">
    <citation type="submission" date="2019-03" db="EMBL/GenBank/DDBJ databases">
        <title>Genomic Encyclopedia of Type Strains, Phase IV (KMG-IV): sequencing the most valuable type-strain genomes for metagenomic binning, comparative biology and taxonomic classification.</title>
        <authorList>
            <person name="Goeker M."/>
        </authorList>
    </citation>
    <scope>NUCLEOTIDE SEQUENCE [LARGE SCALE GENOMIC DNA]</scope>
    <source>
        <strain evidence="3 4">DSM 103792</strain>
    </source>
</reference>
<sequence length="190" mass="21170">MLNNKLNWILLTLLVLIAIGFYALWHWGQSSSIGAPKFSFFETAQPQQNAKKKSAGLPEALHDEMPKTPEDMNPPQLLSYGEFGSVHEQRPAKGVVRLYRLGNGEHLLRMEQFSIVRGPGLHVYLTARPGVRQADIVLEDFIDLGELRAQSGELNYLIPADIDLSGYRGVVVFTPFFNDIYATASITATP</sequence>
<evidence type="ECO:0000256" key="1">
    <source>
        <dbReference type="SAM" id="Phobius"/>
    </source>
</evidence>
<keyword evidence="1" id="KW-1133">Transmembrane helix</keyword>
<feature type="domain" description="DM13" evidence="2">
    <location>
        <begin position="81"/>
        <end position="187"/>
    </location>
</feature>
<keyword evidence="1" id="KW-0472">Membrane</keyword>
<gene>
    <name evidence="3" type="ORF">EV696_11221</name>
</gene>
<dbReference type="InterPro" id="IPR019545">
    <property type="entry name" value="DM13_domain"/>
</dbReference>
<accession>A0A4R6UKT9</accession>
<comment type="caution">
    <text evidence="3">The sequence shown here is derived from an EMBL/GenBank/DDBJ whole genome shotgun (WGS) entry which is preliminary data.</text>
</comment>
<dbReference type="EMBL" id="SNYM01000012">
    <property type="protein sequence ID" value="TDQ46766.1"/>
    <property type="molecule type" value="Genomic_DNA"/>
</dbReference>
<feature type="transmembrane region" description="Helical" evidence="1">
    <location>
        <begin position="6"/>
        <end position="25"/>
    </location>
</feature>
<keyword evidence="1" id="KW-0812">Transmembrane</keyword>